<dbReference type="AlphaFoldDB" id="A0A1S2VSU3"/>
<protein>
    <submittedName>
        <fullName evidence="1">Uncharacterized protein</fullName>
    </submittedName>
</protein>
<proteinExistence type="predicted"/>
<dbReference type="EMBL" id="MOAE01000041">
    <property type="protein sequence ID" value="OIN61777.1"/>
    <property type="molecule type" value="Genomic_DNA"/>
</dbReference>
<reference evidence="1 2" key="1">
    <citation type="journal article" date="2016" name="BMC Microbiol.">
        <title>Fucosyllactose and L-fucose utilization of infant Bifidobacterium longum and Bifidobacterium kashiwanohense.</title>
        <authorList>
            <person name="Bunesova V."/>
            <person name="Lacroix C."/>
            <person name="Schwab C."/>
        </authorList>
    </citation>
    <scope>NUCLEOTIDE SEQUENCE [LARGE SCALE GENOMIC DNA]</scope>
    <source>
        <strain evidence="1 2">BSM11-5</strain>
    </source>
</reference>
<comment type="caution">
    <text evidence="1">The sequence shown here is derived from an EMBL/GenBank/DDBJ whole genome shotgun (WGS) entry which is preliminary data.</text>
</comment>
<organism evidence="1 2">
    <name type="scientific">Bifidobacterium longum subsp. suis</name>
    <dbReference type="NCBI Taxonomy" id="1695"/>
    <lineage>
        <taxon>Bacteria</taxon>
        <taxon>Bacillati</taxon>
        <taxon>Actinomycetota</taxon>
        <taxon>Actinomycetes</taxon>
        <taxon>Bifidobacteriales</taxon>
        <taxon>Bifidobacteriaceae</taxon>
        <taxon>Bifidobacterium</taxon>
    </lineage>
</organism>
<evidence type="ECO:0000313" key="1">
    <source>
        <dbReference type="EMBL" id="OIN61777.1"/>
    </source>
</evidence>
<dbReference type="RefSeq" id="WP_071475247.1">
    <property type="nucleotide sequence ID" value="NZ_JBMFCW010000012.1"/>
</dbReference>
<accession>A0A1S2VSU3</accession>
<evidence type="ECO:0000313" key="2">
    <source>
        <dbReference type="Proteomes" id="UP000181801"/>
    </source>
</evidence>
<dbReference type="Proteomes" id="UP000181801">
    <property type="component" value="Unassembled WGS sequence"/>
</dbReference>
<sequence length="218" mass="24212">MTDIAKIDEKQAVMEAFSPLCEFLPEFVRDCTANIKKDLASYKRLSARQKSRIAACLINMNMAKEWKEFHPVRWWEVDNSGFFHLVHTPTGAISYFHAVDPITRGMPCSGHTLAGRARYSQKGAKGVGQLMVNVLGQPDLSEVKLTIACDYLFPEPAFLRVYKPISPGKYGAKGTSAYSFPIMSDGDGGRGWMPGFDPEPDDEIDILKGLTIEEKVGC</sequence>
<gene>
    <name evidence="1" type="ORF">BFS26_09760</name>
</gene>
<name>A0A1S2VSU3_BIFLN</name>